<dbReference type="STRING" id="765177.Desmu_0911"/>
<dbReference type="GO" id="GO:0007165">
    <property type="term" value="P:signal transduction"/>
    <property type="evidence" value="ECO:0007669"/>
    <property type="project" value="TreeGrafter"/>
</dbReference>
<dbReference type="InterPro" id="IPR000760">
    <property type="entry name" value="Inositol_monophosphatase-like"/>
</dbReference>
<dbReference type="eggNOG" id="arCOG01349">
    <property type="taxonomic scope" value="Archaea"/>
</dbReference>
<keyword evidence="1" id="KW-0460">Magnesium</keyword>
<sequence length="278" mass="30711">MHVDSSIVDASRRILAGLKTLLREHYGDAYYGNVVGEGVSGDVTRRIDLLAEEYVVEEFSRAGFNTWVISEEKGVYKLRERAEYIVLLDPLDGSLNYASQIPFSSVSIAVYKASDPPPLLHEAIYGVVASIFSDIQVEYVNGKVLYNGRVFEQRAGKNTGFKVASIYFDSVEELSILRDMFMNHTGGFKLRVMGSAALEATLAALGLIDYFISLTGRLRNTDVALAVATAERLGGRVLVDPPLSNLRVDGVKILRRLAIGSSRDAFMEELRNRWFSGG</sequence>
<dbReference type="KEGG" id="dmu:Desmu_0911"/>
<dbReference type="OrthoDB" id="58111at2157"/>
<dbReference type="AlphaFoldDB" id="E8R9N8"/>
<protein>
    <submittedName>
        <fullName evidence="2">Inositol monophosphatase</fullName>
    </submittedName>
</protein>
<evidence type="ECO:0000256" key="1">
    <source>
        <dbReference type="PIRSR" id="PIRSR600760-2"/>
    </source>
</evidence>
<reference evidence="3" key="1">
    <citation type="submission" date="2010-11" db="EMBL/GenBank/DDBJ databases">
        <title>The complete genome of Desulfurococcus mucosus DSM 2162.</title>
        <authorList>
            <consortium name="US DOE Joint Genome Institute (JGI-PGF)"/>
            <person name="Lucas S."/>
            <person name="Copeland A."/>
            <person name="Lapidus A."/>
            <person name="Bruce D."/>
            <person name="Goodwin L."/>
            <person name="Pitluck S."/>
            <person name="Kyrpides N."/>
            <person name="Mavromatis K."/>
            <person name="Pagani I."/>
            <person name="Ivanova N."/>
            <person name="Ovchinnikova G."/>
            <person name="Chertkov O."/>
            <person name="Held B."/>
            <person name="Brettin T."/>
            <person name="Detter J.C."/>
            <person name="Tapia R."/>
            <person name="Han C."/>
            <person name="Land M."/>
            <person name="Hauser L."/>
            <person name="Markowitz V."/>
            <person name="Cheng J.-F."/>
            <person name="Hugenholtz P."/>
            <person name="Woyke T."/>
            <person name="Wu D."/>
            <person name="Wirth R."/>
            <person name="Bilek Y."/>
            <person name="Hader T."/>
            <person name="Klenk H.-P."/>
            <person name="Eisen J.A."/>
        </authorList>
    </citation>
    <scope>NUCLEOTIDE SEQUENCE [LARGE SCALE GENOMIC DNA]</scope>
    <source>
        <strain evidence="3">ATCC 35584 / DSM 2162 / JCM 9187 / O7/1</strain>
    </source>
</reference>
<keyword evidence="3" id="KW-1185">Reference proteome</keyword>
<dbReference type="PANTHER" id="PTHR20854">
    <property type="entry name" value="INOSITOL MONOPHOSPHATASE"/>
    <property type="match status" value="1"/>
</dbReference>
<dbReference type="Pfam" id="PF00459">
    <property type="entry name" value="Inositol_P"/>
    <property type="match status" value="1"/>
</dbReference>
<dbReference type="SUPFAM" id="SSF56655">
    <property type="entry name" value="Carbohydrate phosphatase"/>
    <property type="match status" value="1"/>
</dbReference>
<dbReference type="EMBL" id="CP002363">
    <property type="protein sequence ID" value="ADV65214.1"/>
    <property type="molecule type" value="Genomic_DNA"/>
</dbReference>
<accession>E8R9N8</accession>
<keyword evidence="1" id="KW-0479">Metal-binding</keyword>
<dbReference type="Proteomes" id="UP000001068">
    <property type="component" value="Chromosome"/>
</dbReference>
<evidence type="ECO:0000313" key="2">
    <source>
        <dbReference type="EMBL" id="ADV65214.1"/>
    </source>
</evidence>
<reference evidence="2 3" key="2">
    <citation type="journal article" date="2011" name="Stand. Genomic Sci.">
        <title>Complete genome sequence of Desulfurococcus mucosus type strain (O7/1).</title>
        <authorList>
            <person name="Wirth R."/>
            <person name="Chertkov O."/>
            <person name="Held B."/>
            <person name="Lapidus A."/>
            <person name="Nolan M."/>
            <person name="Lucas S."/>
            <person name="Hammon N."/>
            <person name="Deshpande S."/>
            <person name="Cheng J.F."/>
            <person name="Tapia R."/>
            <person name="Han C."/>
            <person name="Goodwin L."/>
            <person name="Pitluck S."/>
            <person name="Liolios K."/>
            <person name="Ioanna P."/>
            <person name="Ivanova N."/>
            <person name="Mavromatis K."/>
            <person name="Mikhailova N."/>
            <person name="Pati A."/>
            <person name="Chen A."/>
            <person name="Palaniappan K."/>
            <person name="Land M."/>
            <person name="Hauser L."/>
            <person name="Chang Y.J."/>
            <person name="Jeffries C.D."/>
            <person name="Bilek Y."/>
            <person name="Hader T."/>
            <person name="Rohde M."/>
            <person name="Spring S."/>
            <person name="Sikorski J."/>
            <person name="Goker M."/>
            <person name="Woyke T."/>
            <person name="Bristow J."/>
            <person name="Eisen J.A."/>
            <person name="Markowitz V."/>
            <person name="Hugenholtz P."/>
            <person name="Kyrpides N.C."/>
            <person name="Klenk H.P."/>
        </authorList>
    </citation>
    <scope>NUCLEOTIDE SEQUENCE [LARGE SCALE GENOMIC DNA]</scope>
    <source>
        <strain evidence="3">ATCC 35584 / DSM 2162 / JCM 9187 / O7/1</strain>
    </source>
</reference>
<dbReference type="GO" id="GO:0006020">
    <property type="term" value="P:inositol metabolic process"/>
    <property type="evidence" value="ECO:0007669"/>
    <property type="project" value="TreeGrafter"/>
</dbReference>
<dbReference type="HOGENOM" id="CLU_044118_5_0_2"/>
<dbReference type="GO" id="GO:0046872">
    <property type="term" value="F:metal ion binding"/>
    <property type="evidence" value="ECO:0007669"/>
    <property type="project" value="UniProtKB-KW"/>
</dbReference>
<feature type="binding site" evidence="1">
    <location>
        <position position="222"/>
    </location>
    <ligand>
        <name>Mg(2+)</name>
        <dbReference type="ChEBI" id="CHEBI:18420"/>
        <label>1</label>
        <note>catalytic</note>
    </ligand>
</feature>
<dbReference type="PRINTS" id="PR00377">
    <property type="entry name" value="IMPHPHTASES"/>
</dbReference>
<feature type="binding site" evidence="1">
    <location>
        <position position="92"/>
    </location>
    <ligand>
        <name>Mg(2+)</name>
        <dbReference type="ChEBI" id="CHEBI:18420"/>
        <label>1</label>
        <note>catalytic</note>
    </ligand>
</feature>
<comment type="cofactor">
    <cofactor evidence="1">
        <name>Mg(2+)</name>
        <dbReference type="ChEBI" id="CHEBI:18420"/>
    </cofactor>
</comment>
<name>E8R9N8_DESM0</name>
<evidence type="ECO:0000313" key="3">
    <source>
        <dbReference type="Proteomes" id="UP000001068"/>
    </source>
</evidence>
<dbReference type="Gene3D" id="3.40.190.80">
    <property type="match status" value="1"/>
</dbReference>
<gene>
    <name evidence="2" type="ordered locus">Desmu_0911</name>
</gene>
<feature type="binding site" evidence="1">
    <location>
        <position position="91"/>
    </location>
    <ligand>
        <name>Mg(2+)</name>
        <dbReference type="ChEBI" id="CHEBI:18420"/>
        <label>1</label>
        <note>catalytic</note>
    </ligand>
</feature>
<dbReference type="Gene3D" id="3.30.540.10">
    <property type="entry name" value="Fructose-1,6-Bisphosphatase, subunit A, domain 1"/>
    <property type="match status" value="1"/>
</dbReference>
<dbReference type="RefSeq" id="WP_013562436.1">
    <property type="nucleotide sequence ID" value="NC_014961.1"/>
</dbReference>
<dbReference type="PANTHER" id="PTHR20854:SF4">
    <property type="entry name" value="INOSITOL-1-MONOPHOSPHATASE-RELATED"/>
    <property type="match status" value="1"/>
</dbReference>
<proteinExistence type="predicted"/>
<dbReference type="GO" id="GO:0008934">
    <property type="term" value="F:inositol monophosphate 1-phosphatase activity"/>
    <property type="evidence" value="ECO:0007669"/>
    <property type="project" value="TreeGrafter"/>
</dbReference>
<feature type="binding site" evidence="1">
    <location>
        <position position="89"/>
    </location>
    <ligand>
        <name>Mg(2+)</name>
        <dbReference type="ChEBI" id="CHEBI:18420"/>
        <label>1</label>
        <note>catalytic</note>
    </ligand>
</feature>
<organism evidence="2 3">
    <name type="scientific">Desulfurococcus mucosus (strain ATCC 35584 / DSM 2162 / JCM 9187 / O7/1)</name>
    <dbReference type="NCBI Taxonomy" id="765177"/>
    <lineage>
        <taxon>Archaea</taxon>
        <taxon>Thermoproteota</taxon>
        <taxon>Thermoprotei</taxon>
        <taxon>Desulfurococcales</taxon>
        <taxon>Desulfurococcaceae</taxon>
        <taxon>Desulfurococcus</taxon>
    </lineage>
</organism>
<feature type="binding site" evidence="1">
    <location>
        <position position="71"/>
    </location>
    <ligand>
        <name>Mg(2+)</name>
        <dbReference type="ChEBI" id="CHEBI:18420"/>
        <label>1</label>
        <note>catalytic</note>
    </ligand>
</feature>
<dbReference type="GeneID" id="10153609"/>